<dbReference type="Proteomes" id="UP000828390">
    <property type="component" value="Unassembled WGS sequence"/>
</dbReference>
<comment type="caution">
    <text evidence="1">The sequence shown here is derived from an EMBL/GenBank/DDBJ whole genome shotgun (WGS) entry which is preliminary data.</text>
</comment>
<dbReference type="AlphaFoldDB" id="A0A9D4RTE6"/>
<proteinExistence type="predicted"/>
<evidence type="ECO:0000313" key="1">
    <source>
        <dbReference type="EMBL" id="KAH3878115.1"/>
    </source>
</evidence>
<organism evidence="1 2">
    <name type="scientific">Dreissena polymorpha</name>
    <name type="common">Zebra mussel</name>
    <name type="synonym">Mytilus polymorpha</name>
    <dbReference type="NCBI Taxonomy" id="45954"/>
    <lineage>
        <taxon>Eukaryota</taxon>
        <taxon>Metazoa</taxon>
        <taxon>Spiralia</taxon>
        <taxon>Lophotrochozoa</taxon>
        <taxon>Mollusca</taxon>
        <taxon>Bivalvia</taxon>
        <taxon>Autobranchia</taxon>
        <taxon>Heteroconchia</taxon>
        <taxon>Euheterodonta</taxon>
        <taxon>Imparidentia</taxon>
        <taxon>Neoheterodontei</taxon>
        <taxon>Myida</taxon>
        <taxon>Dreissenoidea</taxon>
        <taxon>Dreissenidae</taxon>
        <taxon>Dreissena</taxon>
    </lineage>
</organism>
<reference evidence="1" key="2">
    <citation type="submission" date="2020-11" db="EMBL/GenBank/DDBJ databases">
        <authorList>
            <person name="McCartney M.A."/>
            <person name="Auch B."/>
            <person name="Kono T."/>
            <person name="Mallez S."/>
            <person name="Becker A."/>
            <person name="Gohl D.M."/>
            <person name="Silverstein K.A.T."/>
            <person name="Koren S."/>
            <person name="Bechman K.B."/>
            <person name="Herman A."/>
            <person name="Abrahante J.E."/>
            <person name="Garbe J."/>
        </authorList>
    </citation>
    <scope>NUCLEOTIDE SEQUENCE</scope>
    <source>
        <strain evidence="1">Duluth1</strain>
        <tissue evidence="1">Whole animal</tissue>
    </source>
</reference>
<protein>
    <submittedName>
        <fullName evidence="1">Uncharacterized protein</fullName>
    </submittedName>
</protein>
<evidence type="ECO:0000313" key="2">
    <source>
        <dbReference type="Proteomes" id="UP000828390"/>
    </source>
</evidence>
<accession>A0A9D4RTE6</accession>
<sequence length="56" mass="5951">MCNISRSVLPCDTSVGLCCHVQLSVGQCCHVIHQLVCAAMCKISWSVLPCATSEGQ</sequence>
<name>A0A9D4RTE6_DREPO</name>
<gene>
    <name evidence="1" type="ORF">DPMN_001999</name>
</gene>
<keyword evidence="2" id="KW-1185">Reference proteome</keyword>
<dbReference type="EMBL" id="JAIWYP010000001">
    <property type="protein sequence ID" value="KAH3878115.1"/>
    <property type="molecule type" value="Genomic_DNA"/>
</dbReference>
<reference evidence="1" key="1">
    <citation type="journal article" date="2019" name="bioRxiv">
        <title>The Genome of the Zebra Mussel, Dreissena polymorpha: A Resource for Invasive Species Research.</title>
        <authorList>
            <person name="McCartney M.A."/>
            <person name="Auch B."/>
            <person name="Kono T."/>
            <person name="Mallez S."/>
            <person name="Zhang Y."/>
            <person name="Obille A."/>
            <person name="Becker A."/>
            <person name="Abrahante J.E."/>
            <person name="Garbe J."/>
            <person name="Badalamenti J.P."/>
            <person name="Herman A."/>
            <person name="Mangelson H."/>
            <person name="Liachko I."/>
            <person name="Sullivan S."/>
            <person name="Sone E.D."/>
            <person name="Koren S."/>
            <person name="Silverstein K.A.T."/>
            <person name="Beckman K.B."/>
            <person name="Gohl D.M."/>
        </authorList>
    </citation>
    <scope>NUCLEOTIDE SEQUENCE</scope>
    <source>
        <strain evidence="1">Duluth1</strain>
        <tissue evidence="1">Whole animal</tissue>
    </source>
</reference>